<feature type="region of interest" description="Disordered" evidence="1">
    <location>
        <begin position="81"/>
        <end position="152"/>
    </location>
</feature>
<feature type="compositionally biased region" description="Basic and acidic residues" evidence="1">
    <location>
        <begin position="1"/>
        <end position="15"/>
    </location>
</feature>
<keyword evidence="3" id="KW-1185">Reference proteome</keyword>
<dbReference type="AlphaFoldDB" id="A0AAP0NYS5"/>
<protein>
    <submittedName>
        <fullName evidence="2">Uncharacterized protein</fullName>
    </submittedName>
</protein>
<feature type="region of interest" description="Disordered" evidence="1">
    <location>
        <begin position="1"/>
        <end position="64"/>
    </location>
</feature>
<reference evidence="2 3" key="1">
    <citation type="submission" date="2024-01" db="EMBL/GenBank/DDBJ databases">
        <title>Genome assemblies of Stephania.</title>
        <authorList>
            <person name="Yang L."/>
        </authorList>
    </citation>
    <scope>NUCLEOTIDE SEQUENCE [LARGE SCALE GENOMIC DNA]</scope>
    <source>
        <strain evidence="2">YNDBR</strain>
        <tissue evidence="2">Leaf</tissue>
    </source>
</reference>
<organism evidence="2 3">
    <name type="scientific">Stephania yunnanensis</name>
    <dbReference type="NCBI Taxonomy" id="152371"/>
    <lineage>
        <taxon>Eukaryota</taxon>
        <taxon>Viridiplantae</taxon>
        <taxon>Streptophyta</taxon>
        <taxon>Embryophyta</taxon>
        <taxon>Tracheophyta</taxon>
        <taxon>Spermatophyta</taxon>
        <taxon>Magnoliopsida</taxon>
        <taxon>Ranunculales</taxon>
        <taxon>Menispermaceae</taxon>
        <taxon>Menispermoideae</taxon>
        <taxon>Cissampelideae</taxon>
        <taxon>Stephania</taxon>
    </lineage>
</organism>
<evidence type="ECO:0000313" key="3">
    <source>
        <dbReference type="Proteomes" id="UP001420932"/>
    </source>
</evidence>
<evidence type="ECO:0000313" key="2">
    <source>
        <dbReference type="EMBL" id="KAK9121211.1"/>
    </source>
</evidence>
<accession>A0AAP0NYS5</accession>
<feature type="compositionally biased region" description="Low complexity" evidence="1">
    <location>
        <begin position="38"/>
        <end position="49"/>
    </location>
</feature>
<comment type="caution">
    <text evidence="2">The sequence shown here is derived from an EMBL/GenBank/DDBJ whole genome shotgun (WGS) entry which is preliminary data.</text>
</comment>
<dbReference type="EMBL" id="JBBNAF010000008">
    <property type="protein sequence ID" value="KAK9121211.1"/>
    <property type="molecule type" value="Genomic_DNA"/>
</dbReference>
<evidence type="ECO:0000256" key="1">
    <source>
        <dbReference type="SAM" id="MobiDB-lite"/>
    </source>
</evidence>
<dbReference type="Proteomes" id="UP001420932">
    <property type="component" value="Unassembled WGS sequence"/>
</dbReference>
<gene>
    <name evidence="2" type="ORF">Syun_018828</name>
</gene>
<feature type="compositionally biased region" description="Polar residues" evidence="1">
    <location>
        <begin position="22"/>
        <end position="36"/>
    </location>
</feature>
<name>A0AAP0NYS5_9MAGN</name>
<proteinExistence type="predicted"/>
<feature type="compositionally biased region" description="Low complexity" evidence="1">
    <location>
        <begin position="81"/>
        <end position="111"/>
    </location>
</feature>
<feature type="compositionally biased region" description="Low complexity" evidence="1">
    <location>
        <begin position="118"/>
        <end position="133"/>
    </location>
</feature>
<sequence length="380" mass="41491">MRRDFDEARQHDGLLAKKTKVRQQSSKQGRNPNASHRLSPPLTVSPPLTATHGASPSASHSLCRPSSLPFPVSLSLSPSASHSLCRSSSLTPESRSLSTFASHSLRRPSSLHSRRRPLSASARLALSASRPSSGRPFTPASLHGTRSHLSPPSALTAQASLQHGSHLFAPSASHSLCSRTLVPASHTSSSTSPTSRCASRPLPTIDSLNPSVLIRFRRGLLSNYSSWCSYLDQKSKIWLPERNPRSADLRRELLSADLRRELLSAAPLPSLLTRTKRVPPKPSDGVSTSMEKYKSYIELKRLGSTLDYSRPQSPKKYGRDANLGEYQVKDGMMERNLKGINTSQGTDRWSPSAMLEFPSSRPWGGAIMHVIGALSELQPE</sequence>